<evidence type="ECO:0000313" key="2">
    <source>
        <dbReference type="Proteomes" id="UP001497516"/>
    </source>
</evidence>
<dbReference type="AlphaFoldDB" id="A0AAV2EJD3"/>
<accession>A0AAV2EJD3</accession>
<dbReference type="Proteomes" id="UP001497516">
    <property type="component" value="Chromosome 5"/>
</dbReference>
<reference evidence="1 2" key="1">
    <citation type="submission" date="2024-04" db="EMBL/GenBank/DDBJ databases">
        <authorList>
            <person name="Fracassetti M."/>
        </authorList>
    </citation>
    <scope>NUCLEOTIDE SEQUENCE [LARGE SCALE GENOMIC DNA]</scope>
</reference>
<sequence>MGDAGQRPPNEAVLSKNCRVSAAKLQSASPFSTSPRPTSLDLLPALAFKLLPARPPSAARATNSSGEVPRFDSSPPVTFIFLSARLLPPTPRFANSKVFWRCTKCGNPASSCV</sequence>
<proteinExistence type="predicted"/>
<evidence type="ECO:0000313" key="1">
    <source>
        <dbReference type="EMBL" id="CAL1386088.1"/>
    </source>
</evidence>
<organism evidence="1 2">
    <name type="scientific">Linum trigynum</name>
    <dbReference type="NCBI Taxonomy" id="586398"/>
    <lineage>
        <taxon>Eukaryota</taxon>
        <taxon>Viridiplantae</taxon>
        <taxon>Streptophyta</taxon>
        <taxon>Embryophyta</taxon>
        <taxon>Tracheophyta</taxon>
        <taxon>Spermatophyta</taxon>
        <taxon>Magnoliopsida</taxon>
        <taxon>eudicotyledons</taxon>
        <taxon>Gunneridae</taxon>
        <taxon>Pentapetalae</taxon>
        <taxon>rosids</taxon>
        <taxon>fabids</taxon>
        <taxon>Malpighiales</taxon>
        <taxon>Linaceae</taxon>
        <taxon>Linum</taxon>
    </lineage>
</organism>
<dbReference type="EMBL" id="OZ034818">
    <property type="protein sequence ID" value="CAL1386088.1"/>
    <property type="molecule type" value="Genomic_DNA"/>
</dbReference>
<keyword evidence="2" id="KW-1185">Reference proteome</keyword>
<gene>
    <name evidence="1" type="ORF">LTRI10_LOCUS27177</name>
</gene>
<name>A0AAV2EJD3_9ROSI</name>
<protein>
    <submittedName>
        <fullName evidence="1">Uncharacterized protein</fullName>
    </submittedName>
</protein>